<dbReference type="InterPro" id="IPR036775">
    <property type="entry name" value="DNA_pol_Y-fam_lit_finger_sf"/>
</dbReference>
<keyword evidence="2 7" id="KW-0515">Mutator protein</keyword>
<dbReference type="Gene3D" id="3.30.1490.100">
    <property type="entry name" value="DNA polymerase, Y-family, little finger domain"/>
    <property type="match status" value="1"/>
</dbReference>
<keyword evidence="7 9" id="KW-0808">Transferase</keyword>
<proteinExistence type="inferred from homology"/>
<reference evidence="9 10" key="1">
    <citation type="submission" date="2024-06" db="EMBL/GenBank/DDBJ databases">
        <authorList>
            <person name="Chen R.Y."/>
        </authorList>
    </citation>
    <scope>NUCLEOTIDE SEQUENCE [LARGE SCALE GENOMIC DNA]</scope>
    <source>
        <strain evidence="9 10">D2</strain>
    </source>
</reference>
<keyword evidence="6 7" id="KW-0234">DNA repair</keyword>
<dbReference type="EC" id="2.7.7.7" evidence="7"/>
<dbReference type="Gene3D" id="3.30.70.270">
    <property type="match status" value="1"/>
</dbReference>
<keyword evidence="3 7" id="KW-0235">DNA replication</keyword>
<dbReference type="InterPro" id="IPR022880">
    <property type="entry name" value="DNApol_IV"/>
</dbReference>
<evidence type="ECO:0000313" key="10">
    <source>
        <dbReference type="Proteomes" id="UP001467690"/>
    </source>
</evidence>
<feature type="active site" evidence="7">
    <location>
        <position position="104"/>
    </location>
</feature>
<dbReference type="Gene3D" id="3.40.1170.60">
    <property type="match status" value="1"/>
</dbReference>
<dbReference type="RefSeq" id="WP_350402690.1">
    <property type="nucleotide sequence ID" value="NZ_JBELOE010000265.1"/>
</dbReference>
<accession>A0ABV1RKZ5</accession>
<organism evidence="9 10">
    <name type="scientific">Catenovulum sediminis</name>
    <dbReference type="NCBI Taxonomy" id="1740262"/>
    <lineage>
        <taxon>Bacteria</taxon>
        <taxon>Pseudomonadati</taxon>
        <taxon>Pseudomonadota</taxon>
        <taxon>Gammaproteobacteria</taxon>
        <taxon>Alteromonadales</taxon>
        <taxon>Alteromonadaceae</taxon>
        <taxon>Catenovulum</taxon>
    </lineage>
</organism>
<dbReference type="GO" id="GO:0003887">
    <property type="term" value="F:DNA-directed DNA polymerase activity"/>
    <property type="evidence" value="ECO:0007669"/>
    <property type="project" value="UniProtKB-EC"/>
</dbReference>
<evidence type="ECO:0000256" key="2">
    <source>
        <dbReference type="ARBA" id="ARBA00022457"/>
    </source>
</evidence>
<dbReference type="Gene3D" id="1.10.150.20">
    <property type="entry name" value="5' to 3' exonuclease, C-terminal subdomain"/>
    <property type="match status" value="1"/>
</dbReference>
<comment type="function">
    <text evidence="7">Poorly processive, error-prone DNA polymerase involved in untargeted mutagenesis. Copies undamaged DNA at stalled replication forks, which arise in vivo from mismatched or misaligned primer ends. These misaligned primers can be extended by PolIV. Exhibits no 3'-5' exonuclease (proofreading) activity. May be involved in translesional synthesis, in conjunction with the beta clamp from PolIII.</text>
</comment>
<keyword evidence="7 9" id="KW-0548">Nucleotidyltransferase</keyword>
<feature type="site" description="Substrate discrimination" evidence="7">
    <location>
        <position position="13"/>
    </location>
</feature>
<dbReference type="InterPro" id="IPR017961">
    <property type="entry name" value="DNA_pol_Y-fam_little_finger"/>
</dbReference>
<dbReference type="PROSITE" id="PS50173">
    <property type="entry name" value="UMUC"/>
    <property type="match status" value="1"/>
</dbReference>
<keyword evidence="7" id="KW-0238">DNA-binding</keyword>
<evidence type="ECO:0000256" key="5">
    <source>
        <dbReference type="ARBA" id="ARBA00022932"/>
    </source>
</evidence>
<comment type="cofactor">
    <cofactor evidence="7">
        <name>Mg(2+)</name>
        <dbReference type="ChEBI" id="CHEBI:18420"/>
    </cofactor>
    <text evidence="7">Binds 2 magnesium ions per subunit.</text>
</comment>
<comment type="catalytic activity">
    <reaction evidence="7">
        <text>DNA(n) + a 2'-deoxyribonucleoside 5'-triphosphate = DNA(n+1) + diphosphate</text>
        <dbReference type="Rhea" id="RHEA:22508"/>
        <dbReference type="Rhea" id="RHEA-COMP:17339"/>
        <dbReference type="Rhea" id="RHEA-COMP:17340"/>
        <dbReference type="ChEBI" id="CHEBI:33019"/>
        <dbReference type="ChEBI" id="CHEBI:61560"/>
        <dbReference type="ChEBI" id="CHEBI:173112"/>
        <dbReference type="EC" id="2.7.7.7"/>
    </reaction>
</comment>
<evidence type="ECO:0000256" key="1">
    <source>
        <dbReference type="ARBA" id="ARBA00010945"/>
    </source>
</evidence>
<gene>
    <name evidence="7 9" type="primary">dinB</name>
    <name evidence="9" type="ORF">ABS311_17155</name>
</gene>
<dbReference type="Proteomes" id="UP001467690">
    <property type="component" value="Unassembled WGS sequence"/>
</dbReference>
<keyword evidence="7" id="KW-0479">Metal-binding</keyword>
<comment type="caution">
    <text evidence="9">The sequence shown here is derived from an EMBL/GenBank/DDBJ whole genome shotgun (WGS) entry which is preliminary data.</text>
</comment>
<evidence type="ECO:0000259" key="8">
    <source>
        <dbReference type="PROSITE" id="PS50173"/>
    </source>
</evidence>
<dbReference type="HAMAP" id="MF_01113">
    <property type="entry name" value="DNApol_IV"/>
    <property type="match status" value="1"/>
</dbReference>
<keyword evidence="7" id="KW-0963">Cytoplasm</keyword>
<protein>
    <recommendedName>
        <fullName evidence="7">DNA polymerase IV</fullName>
        <shortName evidence="7">Pol IV</shortName>
        <ecNumber evidence="7">2.7.7.7</ecNumber>
    </recommendedName>
</protein>
<dbReference type="Pfam" id="PF00817">
    <property type="entry name" value="IMS"/>
    <property type="match status" value="1"/>
</dbReference>
<dbReference type="InterPro" id="IPR050116">
    <property type="entry name" value="DNA_polymerase-Y"/>
</dbReference>
<feature type="binding site" evidence="7">
    <location>
        <position position="8"/>
    </location>
    <ligand>
        <name>Mg(2+)</name>
        <dbReference type="ChEBI" id="CHEBI:18420"/>
    </ligand>
</feature>
<keyword evidence="5 7" id="KW-0239">DNA-directed DNA polymerase</keyword>
<comment type="subcellular location">
    <subcellularLocation>
        <location evidence="7">Cytoplasm</location>
    </subcellularLocation>
</comment>
<evidence type="ECO:0000256" key="3">
    <source>
        <dbReference type="ARBA" id="ARBA00022705"/>
    </source>
</evidence>
<feature type="domain" description="UmuC" evidence="8">
    <location>
        <begin position="4"/>
        <end position="185"/>
    </location>
</feature>
<dbReference type="NCBIfam" id="NF002677">
    <property type="entry name" value="PRK02406.1"/>
    <property type="match status" value="1"/>
</dbReference>
<keyword evidence="10" id="KW-1185">Reference proteome</keyword>
<dbReference type="SUPFAM" id="SSF100879">
    <property type="entry name" value="Lesion bypass DNA polymerase (Y-family), little finger domain"/>
    <property type="match status" value="1"/>
</dbReference>
<dbReference type="SUPFAM" id="SSF56672">
    <property type="entry name" value="DNA/RNA polymerases"/>
    <property type="match status" value="1"/>
</dbReference>
<comment type="subunit">
    <text evidence="7">Monomer.</text>
</comment>
<evidence type="ECO:0000256" key="7">
    <source>
        <dbReference type="HAMAP-Rule" id="MF_01113"/>
    </source>
</evidence>
<sequence length="355" mass="40387">MRKIIHIDMDCFFAAVEMRENPELKDIPIAVGGRADRRGVIATCNYPARKYGVRSAMATSYALKLCPVLKIVPGNMDLYKSISRQIRQIFNRYTELIEPLSLDEAYLDVTDSKLYCGSATLIANAIRRDIFNETGLTASAGVAPNKFLAKIASEENKPNGIYVVSPDRIKDFVACMALQKLHGVGKATLEKLHALNLYTTEDIRNADPQFLFEKFGRFAEGLIRRSHGQDDRPVETQRIRKSIGVEHTYAKDLTEYTQGAEKLADLYKELGNRFSCISEQYKVVKLGVKLKFNDFNQTTMETTCQLQSFEVFSRLLQQVWQERARGRKVRLLGLSYMLEPIQDAYRPEQLSLNFA</sequence>
<comment type="similarity">
    <text evidence="1 7">Belongs to the DNA polymerase type-Y family.</text>
</comment>
<feature type="binding site" evidence="7">
    <location>
        <position position="103"/>
    </location>
    <ligand>
        <name>Mg(2+)</name>
        <dbReference type="ChEBI" id="CHEBI:18420"/>
    </ligand>
</feature>
<dbReference type="Pfam" id="PF11799">
    <property type="entry name" value="IMS_C"/>
    <property type="match status" value="1"/>
</dbReference>
<name>A0ABV1RKZ5_9ALTE</name>
<dbReference type="PANTHER" id="PTHR11076">
    <property type="entry name" value="DNA REPAIR POLYMERASE UMUC / TRANSFERASE FAMILY MEMBER"/>
    <property type="match status" value="1"/>
</dbReference>
<evidence type="ECO:0000256" key="6">
    <source>
        <dbReference type="ARBA" id="ARBA00023204"/>
    </source>
</evidence>
<dbReference type="InterPro" id="IPR001126">
    <property type="entry name" value="UmuC"/>
</dbReference>
<keyword evidence="7" id="KW-0460">Magnesium</keyword>
<evidence type="ECO:0000313" key="9">
    <source>
        <dbReference type="EMBL" id="MER2493609.1"/>
    </source>
</evidence>
<evidence type="ECO:0000256" key="4">
    <source>
        <dbReference type="ARBA" id="ARBA00022763"/>
    </source>
</evidence>
<dbReference type="InterPro" id="IPR043128">
    <property type="entry name" value="Rev_trsase/Diguanyl_cyclase"/>
</dbReference>
<dbReference type="EMBL" id="JBELOE010000265">
    <property type="protein sequence ID" value="MER2493609.1"/>
    <property type="molecule type" value="Genomic_DNA"/>
</dbReference>
<keyword evidence="4 7" id="KW-0227">DNA damage</keyword>
<dbReference type="PANTHER" id="PTHR11076:SF33">
    <property type="entry name" value="DNA POLYMERASE KAPPA"/>
    <property type="match status" value="1"/>
</dbReference>
<dbReference type="InterPro" id="IPR043502">
    <property type="entry name" value="DNA/RNA_pol_sf"/>
</dbReference>
<dbReference type="CDD" id="cd03586">
    <property type="entry name" value="PolY_Pol_IV_kappa"/>
    <property type="match status" value="1"/>
</dbReference>